<name>A0AA39XLY0_9PEZI</name>
<dbReference type="Proteomes" id="UP001174934">
    <property type="component" value="Unassembled WGS sequence"/>
</dbReference>
<organism evidence="2 3">
    <name type="scientific">Bombardia bombarda</name>
    <dbReference type="NCBI Taxonomy" id="252184"/>
    <lineage>
        <taxon>Eukaryota</taxon>
        <taxon>Fungi</taxon>
        <taxon>Dikarya</taxon>
        <taxon>Ascomycota</taxon>
        <taxon>Pezizomycotina</taxon>
        <taxon>Sordariomycetes</taxon>
        <taxon>Sordariomycetidae</taxon>
        <taxon>Sordariales</taxon>
        <taxon>Lasiosphaeriaceae</taxon>
        <taxon>Bombardia</taxon>
    </lineage>
</organism>
<feature type="region of interest" description="Disordered" evidence="1">
    <location>
        <begin position="21"/>
        <end position="41"/>
    </location>
</feature>
<proteinExistence type="predicted"/>
<feature type="compositionally biased region" description="Polar residues" evidence="1">
    <location>
        <begin position="30"/>
        <end position="41"/>
    </location>
</feature>
<dbReference type="AlphaFoldDB" id="A0AA39XLY0"/>
<keyword evidence="3" id="KW-1185">Reference proteome</keyword>
<evidence type="ECO:0000256" key="1">
    <source>
        <dbReference type="SAM" id="MobiDB-lite"/>
    </source>
</evidence>
<dbReference type="EMBL" id="JAULSR010000001">
    <property type="protein sequence ID" value="KAK0636026.1"/>
    <property type="molecule type" value="Genomic_DNA"/>
</dbReference>
<accession>A0AA39XLY0</accession>
<protein>
    <submittedName>
        <fullName evidence="2">Uncharacterized protein</fullName>
    </submittedName>
</protein>
<sequence>MGAATRGFLHSWSSAARLQAHPSPKANHLAITSGQPARQSPFYASSRTFSIRPALLRDAKSGTESKGTRNPELPTISLEGLGLSKNMRYFIISLATILGTIESWFWCKVIWRWWRGEVADDEHTSAA</sequence>
<evidence type="ECO:0000313" key="3">
    <source>
        <dbReference type="Proteomes" id="UP001174934"/>
    </source>
</evidence>
<comment type="caution">
    <text evidence="2">The sequence shown here is derived from an EMBL/GenBank/DDBJ whole genome shotgun (WGS) entry which is preliminary data.</text>
</comment>
<evidence type="ECO:0000313" key="2">
    <source>
        <dbReference type="EMBL" id="KAK0636026.1"/>
    </source>
</evidence>
<gene>
    <name evidence="2" type="ORF">B0T17DRAFT_503515</name>
</gene>
<reference evidence="2" key="1">
    <citation type="submission" date="2023-06" db="EMBL/GenBank/DDBJ databases">
        <title>Genome-scale phylogeny and comparative genomics of the fungal order Sordariales.</title>
        <authorList>
            <consortium name="Lawrence Berkeley National Laboratory"/>
            <person name="Hensen N."/>
            <person name="Bonometti L."/>
            <person name="Westerberg I."/>
            <person name="Brannstrom I.O."/>
            <person name="Guillou S."/>
            <person name="Cros-Aarteil S."/>
            <person name="Calhoun S."/>
            <person name="Haridas S."/>
            <person name="Kuo A."/>
            <person name="Mondo S."/>
            <person name="Pangilinan J."/>
            <person name="Riley R."/>
            <person name="LaButti K."/>
            <person name="Andreopoulos B."/>
            <person name="Lipzen A."/>
            <person name="Chen C."/>
            <person name="Yanf M."/>
            <person name="Daum C."/>
            <person name="Ng V."/>
            <person name="Clum A."/>
            <person name="Steindorff A."/>
            <person name="Ohm R."/>
            <person name="Martin F."/>
            <person name="Silar P."/>
            <person name="Natvig D."/>
            <person name="Lalanne C."/>
            <person name="Gautier V."/>
            <person name="Ament-velasquez S.L."/>
            <person name="Kruys A."/>
            <person name="Hutchinson M.I."/>
            <person name="Powell A.J."/>
            <person name="Barry K."/>
            <person name="Miller A.N."/>
            <person name="Grigoriev I.V."/>
            <person name="Debuchy R."/>
            <person name="Gladieux P."/>
            <person name="Thoren M.H."/>
            <person name="Johannesson H."/>
        </authorList>
    </citation>
    <scope>NUCLEOTIDE SEQUENCE</scope>
    <source>
        <strain evidence="2">SMH3391-2</strain>
    </source>
</reference>